<evidence type="ECO:0000256" key="2">
    <source>
        <dbReference type="ARBA" id="ARBA00022741"/>
    </source>
</evidence>
<dbReference type="GO" id="GO:0005524">
    <property type="term" value="F:ATP binding"/>
    <property type="evidence" value="ECO:0007669"/>
    <property type="project" value="UniProtKB-KW"/>
</dbReference>
<keyword evidence="2" id="KW-0547">Nucleotide-binding</keyword>
<dbReference type="GO" id="GO:0016887">
    <property type="term" value="F:ATP hydrolysis activity"/>
    <property type="evidence" value="ECO:0007669"/>
    <property type="project" value="InterPro"/>
</dbReference>
<dbReference type="InterPro" id="IPR003439">
    <property type="entry name" value="ABC_transporter-like_ATP-bd"/>
</dbReference>
<dbReference type="PROSITE" id="PS00211">
    <property type="entry name" value="ABC_TRANSPORTER_1"/>
    <property type="match status" value="1"/>
</dbReference>
<reference evidence="7 8" key="1">
    <citation type="submission" date="2016-10" db="EMBL/GenBank/DDBJ databases">
        <authorList>
            <person name="de Groot N.N."/>
        </authorList>
    </citation>
    <scope>NUCLEOTIDE SEQUENCE [LARGE SCALE GENOMIC DNA]</scope>
    <source>
        <strain evidence="7 8">DSM 15345</strain>
    </source>
</reference>
<dbReference type="PROSITE" id="PS50893">
    <property type="entry name" value="ABC_TRANSPORTER_2"/>
    <property type="match status" value="1"/>
</dbReference>
<dbReference type="PANTHER" id="PTHR42794:SF1">
    <property type="entry name" value="HEMIN IMPORT ATP-BINDING PROTEIN HMUV"/>
    <property type="match status" value="1"/>
</dbReference>
<dbReference type="AlphaFoldDB" id="A0A1H4EZY9"/>
<organism evidence="7 8">
    <name type="scientific">Rubrimonas cliftonensis</name>
    <dbReference type="NCBI Taxonomy" id="89524"/>
    <lineage>
        <taxon>Bacteria</taxon>
        <taxon>Pseudomonadati</taxon>
        <taxon>Pseudomonadota</taxon>
        <taxon>Alphaproteobacteria</taxon>
        <taxon>Rhodobacterales</taxon>
        <taxon>Paracoccaceae</taxon>
        <taxon>Rubrimonas</taxon>
    </lineage>
</organism>
<dbReference type="Proteomes" id="UP000198703">
    <property type="component" value="Unassembled WGS sequence"/>
</dbReference>
<dbReference type="SMART" id="SM00382">
    <property type="entry name" value="AAA"/>
    <property type="match status" value="1"/>
</dbReference>
<proteinExistence type="predicted"/>
<dbReference type="RefSeq" id="WP_425441194.1">
    <property type="nucleotide sequence ID" value="NZ_FNQM01000017.1"/>
</dbReference>
<name>A0A1H4EZY9_9RHOB</name>
<gene>
    <name evidence="7" type="ORF">SAMN05444370_11719</name>
</gene>
<evidence type="ECO:0000259" key="6">
    <source>
        <dbReference type="PROSITE" id="PS50893"/>
    </source>
</evidence>
<dbReference type="InterPro" id="IPR003593">
    <property type="entry name" value="AAA+_ATPase"/>
</dbReference>
<evidence type="ECO:0000256" key="4">
    <source>
        <dbReference type="ARBA" id="ARBA00022967"/>
    </source>
</evidence>
<dbReference type="Gene3D" id="3.40.50.300">
    <property type="entry name" value="P-loop containing nucleotide triphosphate hydrolases"/>
    <property type="match status" value="1"/>
</dbReference>
<keyword evidence="1" id="KW-0813">Transport</keyword>
<dbReference type="SUPFAM" id="SSF52540">
    <property type="entry name" value="P-loop containing nucleoside triphosphate hydrolases"/>
    <property type="match status" value="1"/>
</dbReference>
<dbReference type="CDD" id="cd03214">
    <property type="entry name" value="ABC_Iron-Siderophores_B12_Hemin"/>
    <property type="match status" value="1"/>
</dbReference>
<keyword evidence="3 7" id="KW-0067">ATP-binding</keyword>
<dbReference type="InterPro" id="IPR017871">
    <property type="entry name" value="ABC_transporter-like_CS"/>
</dbReference>
<evidence type="ECO:0000313" key="7">
    <source>
        <dbReference type="EMBL" id="SEA90337.1"/>
    </source>
</evidence>
<dbReference type="STRING" id="89524.SAMN05444370_11719"/>
<dbReference type="EMBL" id="FNQM01000017">
    <property type="protein sequence ID" value="SEA90337.1"/>
    <property type="molecule type" value="Genomic_DNA"/>
</dbReference>
<dbReference type="NCBIfam" id="NF010068">
    <property type="entry name" value="PRK13548.1"/>
    <property type="match status" value="1"/>
</dbReference>
<dbReference type="PANTHER" id="PTHR42794">
    <property type="entry name" value="HEMIN IMPORT ATP-BINDING PROTEIN HMUV"/>
    <property type="match status" value="1"/>
</dbReference>
<keyword evidence="4" id="KW-1278">Translocase</keyword>
<protein>
    <submittedName>
        <fullName evidence="7">Iron complex transport system ATP-binding protein</fullName>
    </submittedName>
</protein>
<dbReference type="InterPro" id="IPR027417">
    <property type="entry name" value="P-loop_NTPase"/>
</dbReference>
<comment type="function">
    <text evidence="5">Part of the ABC transporter complex HmuTUV involved in hemin import. Responsible for energy coupling to the transport system.</text>
</comment>
<feature type="domain" description="ABC transporter" evidence="6">
    <location>
        <begin position="7"/>
        <end position="241"/>
    </location>
</feature>
<accession>A0A1H4EZY9</accession>
<evidence type="ECO:0000256" key="1">
    <source>
        <dbReference type="ARBA" id="ARBA00022448"/>
    </source>
</evidence>
<evidence type="ECO:0000313" key="8">
    <source>
        <dbReference type="Proteomes" id="UP000198703"/>
    </source>
</evidence>
<evidence type="ECO:0000256" key="5">
    <source>
        <dbReference type="ARBA" id="ARBA00037066"/>
    </source>
</evidence>
<dbReference type="Pfam" id="PF00005">
    <property type="entry name" value="ABC_tran"/>
    <property type="match status" value="1"/>
</dbReference>
<evidence type="ECO:0000256" key="3">
    <source>
        <dbReference type="ARBA" id="ARBA00022840"/>
    </source>
</evidence>
<keyword evidence="8" id="KW-1185">Reference proteome</keyword>
<sequence length="264" mass="26843">MSGGAGFRAEGLRVRLGGRMALDGADFSARPGALTAIVGPNGSGKTTLMRALTGELSGRAIAAGCVTLDGRPLAQLDPTLLAQRRAVLPQASALAFPFTVLEVVRLGAADPAAAVAALAQVGLAGFGGRFYQELSGGEQQRAQLARALAQVARPPADGAARWLLLDEPVASLDIRHQIAVMRLARGFARSGGGVIAVMHDLNLTALFADAVAVMVEGRIVAAGPPEAALTDAVLSAAYACELRVNMAPAKGLFVLPHAPAGALS</sequence>